<dbReference type="AlphaFoldDB" id="A0A3M8P5G5"/>
<dbReference type="Gene3D" id="3.20.20.70">
    <property type="entry name" value="Aldolase class I"/>
    <property type="match status" value="1"/>
</dbReference>
<dbReference type="CDD" id="cd07938">
    <property type="entry name" value="DRE_TIM_HMGL"/>
    <property type="match status" value="1"/>
</dbReference>
<dbReference type="FunFam" id="3.20.20.70:FF:000071">
    <property type="entry name" value="Hydroxymethylglutaryl-CoA lyase"/>
    <property type="match status" value="1"/>
</dbReference>
<evidence type="ECO:0000259" key="6">
    <source>
        <dbReference type="PROSITE" id="PS50991"/>
    </source>
</evidence>
<proteinExistence type="inferred from homology"/>
<evidence type="ECO:0000256" key="1">
    <source>
        <dbReference type="ARBA" id="ARBA00009405"/>
    </source>
</evidence>
<evidence type="ECO:0000256" key="2">
    <source>
        <dbReference type="ARBA" id="ARBA00022679"/>
    </source>
</evidence>
<dbReference type="EMBL" id="RIAX01000009">
    <property type="protein sequence ID" value="RNF38919.1"/>
    <property type="molecule type" value="Genomic_DNA"/>
</dbReference>
<dbReference type="PANTHER" id="PTHR42738:SF7">
    <property type="entry name" value="HYDROXYMETHYLGLUTARYL-COA LYASE"/>
    <property type="match status" value="1"/>
</dbReference>
<dbReference type="GO" id="GO:0046912">
    <property type="term" value="F:acyltransferase activity, acyl groups converted into alkyl on transfer"/>
    <property type="evidence" value="ECO:0007669"/>
    <property type="project" value="InterPro"/>
</dbReference>
<accession>A0A3M8P5G5</accession>
<reference evidence="7 8" key="1">
    <citation type="journal article" date="2018" name="Int. J. Syst. Evol. Microbiol.">
        <title>Planococcus salinus sp. nov., a moderately halophilic bacterium isolated from a saline-alkali soil.</title>
        <authorList>
            <person name="Gan L."/>
        </authorList>
    </citation>
    <scope>NUCLEOTIDE SEQUENCE [LARGE SCALE GENOMIC DNA]</scope>
    <source>
        <strain evidence="7 8">LCB217</strain>
    </source>
</reference>
<evidence type="ECO:0000313" key="8">
    <source>
        <dbReference type="Proteomes" id="UP000275473"/>
    </source>
</evidence>
<dbReference type="PROSITE" id="PS50991">
    <property type="entry name" value="PYR_CT"/>
    <property type="match status" value="1"/>
</dbReference>
<comment type="similarity">
    <text evidence="5">Belongs to the alpha-IPM synthase/homocitrate synthase family.</text>
</comment>
<dbReference type="GO" id="GO:0006552">
    <property type="term" value="P:L-leucine catabolic process"/>
    <property type="evidence" value="ECO:0007669"/>
    <property type="project" value="TreeGrafter"/>
</dbReference>
<name>A0A3M8P5G5_9BACL</name>
<dbReference type="PANTHER" id="PTHR42738">
    <property type="entry name" value="HYDROXYMETHYLGLUTARYL-COA LYASE"/>
    <property type="match status" value="1"/>
</dbReference>
<evidence type="ECO:0000256" key="4">
    <source>
        <dbReference type="ARBA" id="ARBA00023239"/>
    </source>
</evidence>
<dbReference type="OrthoDB" id="9784013at2"/>
<keyword evidence="2 5" id="KW-0808">Transferase</keyword>
<feature type="domain" description="Pyruvate carboxyltransferase" evidence="6">
    <location>
        <begin position="7"/>
        <end position="275"/>
    </location>
</feature>
<organism evidence="7 8">
    <name type="scientific">Planococcus salinus</name>
    <dbReference type="NCBI Taxonomy" id="1848460"/>
    <lineage>
        <taxon>Bacteria</taxon>
        <taxon>Bacillati</taxon>
        <taxon>Bacillota</taxon>
        <taxon>Bacilli</taxon>
        <taxon>Bacillales</taxon>
        <taxon>Caryophanaceae</taxon>
        <taxon>Planococcus</taxon>
    </lineage>
</organism>
<evidence type="ECO:0000256" key="5">
    <source>
        <dbReference type="RuleBase" id="RU003523"/>
    </source>
</evidence>
<dbReference type="PROSITE" id="PS00815">
    <property type="entry name" value="AIPM_HOMOCIT_SYNTH_1"/>
    <property type="match status" value="1"/>
</dbReference>
<evidence type="ECO:0000313" key="7">
    <source>
        <dbReference type="EMBL" id="RNF38919.1"/>
    </source>
</evidence>
<dbReference type="InterPro" id="IPR002034">
    <property type="entry name" value="AIPM/Hcit_synth_CS"/>
</dbReference>
<dbReference type="Pfam" id="PF00682">
    <property type="entry name" value="HMGL-like"/>
    <property type="match status" value="1"/>
</dbReference>
<dbReference type="GO" id="GO:0046872">
    <property type="term" value="F:metal ion binding"/>
    <property type="evidence" value="ECO:0007669"/>
    <property type="project" value="UniProtKB-KW"/>
</dbReference>
<dbReference type="InterPro" id="IPR013785">
    <property type="entry name" value="Aldolase_TIM"/>
</dbReference>
<dbReference type="NCBIfam" id="NF004283">
    <property type="entry name" value="PRK05692.1"/>
    <property type="match status" value="1"/>
</dbReference>
<dbReference type="Proteomes" id="UP000275473">
    <property type="component" value="Unassembled WGS sequence"/>
</dbReference>
<dbReference type="GO" id="GO:0004419">
    <property type="term" value="F:hydroxymethylglutaryl-CoA lyase activity"/>
    <property type="evidence" value="ECO:0007669"/>
    <property type="project" value="TreeGrafter"/>
</dbReference>
<sequence>MNYPKEIRINEMVLRDGLQLEEKVLSVEEKHSIYDSLKKAGIQSFEFGSFVHPKLVPQMANSGELFTEIAQDAEGIELIALVPNLKGAQKAQELQVKEINFVFSASDTHNMQNVRKTTEQSIEELKEIHSFSKESGMKLNVTVATSFGCPFEGEIPESRVLSCLKELEPLQIHTVTLADTTGMANPKQVSELMSKVVSEFPQLDLGLHFHNTRGMGLANILAGIEAGVTRFDAALGGLGGCPFAPGATGNVCTEDVVHMLHSMGMETNADLSALLEASASLEKLIGHPNKSYILKAGPYDRKYPVPELSN</sequence>
<evidence type="ECO:0000256" key="3">
    <source>
        <dbReference type="ARBA" id="ARBA00022723"/>
    </source>
</evidence>
<dbReference type="InterPro" id="IPR043594">
    <property type="entry name" value="HMGL"/>
</dbReference>
<comment type="similarity">
    <text evidence="1">Belongs to the HMG-CoA lyase family.</text>
</comment>
<gene>
    <name evidence="7" type="ORF">EEX84_12430</name>
</gene>
<protein>
    <submittedName>
        <fullName evidence="7">Hydroxymethylglutaryl-CoA lyase</fullName>
    </submittedName>
</protein>
<keyword evidence="4 7" id="KW-0456">Lyase</keyword>
<dbReference type="GO" id="GO:0046951">
    <property type="term" value="P:ketone body biosynthetic process"/>
    <property type="evidence" value="ECO:0007669"/>
    <property type="project" value="TreeGrafter"/>
</dbReference>
<keyword evidence="3" id="KW-0479">Metal-binding</keyword>
<dbReference type="RefSeq" id="WP_123165975.1">
    <property type="nucleotide sequence ID" value="NZ_RIAX01000009.1"/>
</dbReference>
<dbReference type="InterPro" id="IPR000891">
    <property type="entry name" value="PYR_CT"/>
</dbReference>
<dbReference type="SUPFAM" id="SSF51569">
    <property type="entry name" value="Aldolase"/>
    <property type="match status" value="1"/>
</dbReference>
<comment type="caution">
    <text evidence="7">The sequence shown here is derived from an EMBL/GenBank/DDBJ whole genome shotgun (WGS) entry which is preliminary data.</text>
</comment>
<keyword evidence="8" id="KW-1185">Reference proteome</keyword>